<dbReference type="PANTHER" id="PTHR33780:SF3">
    <property type="entry name" value="EXPRESSED PROTEIN"/>
    <property type="match status" value="1"/>
</dbReference>
<evidence type="ECO:0000313" key="5">
    <source>
        <dbReference type="Proteomes" id="UP000029981"/>
    </source>
</evidence>
<proteinExistence type="predicted"/>
<reference evidence="4 5" key="1">
    <citation type="journal article" date="2009" name="Nat. Genet.">
        <title>The genome of the cucumber, Cucumis sativus L.</title>
        <authorList>
            <person name="Huang S."/>
            <person name="Li R."/>
            <person name="Zhang Z."/>
            <person name="Li L."/>
            <person name="Gu X."/>
            <person name="Fan W."/>
            <person name="Lucas W.J."/>
            <person name="Wang X."/>
            <person name="Xie B."/>
            <person name="Ni P."/>
            <person name="Ren Y."/>
            <person name="Zhu H."/>
            <person name="Li J."/>
            <person name="Lin K."/>
            <person name="Jin W."/>
            <person name="Fei Z."/>
            <person name="Li G."/>
            <person name="Staub J."/>
            <person name="Kilian A."/>
            <person name="van der Vossen E.A."/>
            <person name="Wu Y."/>
            <person name="Guo J."/>
            <person name="He J."/>
            <person name="Jia Z."/>
            <person name="Ren Y."/>
            <person name="Tian G."/>
            <person name="Lu Y."/>
            <person name="Ruan J."/>
            <person name="Qian W."/>
            <person name="Wang M."/>
            <person name="Huang Q."/>
            <person name="Li B."/>
            <person name="Xuan Z."/>
            <person name="Cao J."/>
            <person name="Asan"/>
            <person name="Wu Z."/>
            <person name="Zhang J."/>
            <person name="Cai Q."/>
            <person name="Bai Y."/>
            <person name="Zhao B."/>
            <person name="Han Y."/>
            <person name="Li Y."/>
            <person name="Li X."/>
            <person name="Wang S."/>
            <person name="Shi Q."/>
            <person name="Liu S."/>
            <person name="Cho W.K."/>
            <person name="Kim J.Y."/>
            <person name="Xu Y."/>
            <person name="Heller-Uszynska K."/>
            <person name="Miao H."/>
            <person name="Cheng Z."/>
            <person name="Zhang S."/>
            <person name="Wu J."/>
            <person name="Yang Y."/>
            <person name="Kang H."/>
            <person name="Li M."/>
            <person name="Liang H."/>
            <person name="Ren X."/>
            <person name="Shi Z."/>
            <person name="Wen M."/>
            <person name="Jian M."/>
            <person name="Yang H."/>
            <person name="Zhang G."/>
            <person name="Yang Z."/>
            <person name="Chen R."/>
            <person name="Liu S."/>
            <person name="Li J."/>
            <person name="Ma L."/>
            <person name="Liu H."/>
            <person name="Zhou Y."/>
            <person name="Zhao J."/>
            <person name="Fang X."/>
            <person name="Li G."/>
            <person name="Fang L."/>
            <person name="Li Y."/>
            <person name="Liu D."/>
            <person name="Zheng H."/>
            <person name="Zhang Y."/>
            <person name="Qin N."/>
            <person name="Li Z."/>
            <person name="Yang G."/>
            <person name="Yang S."/>
            <person name="Bolund L."/>
            <person name="Kristiansen K."/>
            <person name="Zheng H."/>
            <person name="Li S."/>
            <person name="Zhang X."/>
            <person name="Yang H."/>
            <person name="Wang J."/>
            <person name="Sun R."/>
            <person name="Zhang B."/>
            <person name="Jiang S."/>
            <person name="Wang J."/>
            <person name="Du Y."/>
            <person name="Li S."/>
        </authorList>
    </citation>
    <scope>NUCLEOTIDE SEQUENCE [LARGE SCALE GENOMIC DNA]</scope>
    <source>
        <strain evidence="5">cv. 9930</strain>
    </source>
</reference>
<dbReference type="InterPro" id="IPR057713">
    <property type="entry name" value="DUF7953"/>
</dbReference>
<evidence type="ECO:0000259" key="3">
    <source>
        <dbReference type="Pfam" id="PF25829"/>
    </source>
</evidence>
<dbReference type="KEGG" id="csv:101220441"/>
<evidence type="ECO:0000256" key="2">
    <source>
        <dbReference type="SAM" id="SignalP"/>
    </source>
</evidence>
<dbReference type="Gramene" id="KGN54203">
    <property type="protein sequence ID" value="KGN54203"/>
    <property type="gene ID" value="Csa_4G293130"/>
</dbReference>
<dbReference type="STRING" id="3659.A0A0A0KXD0"/>
<sequence>MPIRCTLNFRVSAFFLLVSTFLSCHSEGAESAVVTLDSIVIYKTHEWLAAKPTVYFHCQGGNRTTLPDVQKEHVLYSFNGEESWQPLTEFKSKKCKRCGFYEEDSIKSDDVFEEWEFCPSDFTAPAGKYVRFNPKEFNATFLCLKCTAYSNVTSTSSSTSSITDGGEKGMQSAIIIVISIVASVVLIIGMVVGYKYWQKKRRQQDQARFLKLFEDGDDIEDELGLSDVI</sequence>
<reference evidence="4 5" key="4">
    <citation type="journal article" date="2011" name="BMC Genomics">
        <title>RNA-Seq improves annotation of protein-coding genes in the cucumber genome.</title>
        <authorList>
            <person name="Li Z."/>
            <person name="Zhang Z."/>
            <person name="Yan P."/>
            <person name="Huang S."/>
            <person name="Fei Z."/>
            <person name="Lin K."/>
        </authorList>
    </citation>
    <scope>NUCLEOTIDE SEQUENCE [LARGE SCALE GENOMIC DNA]</scope>
    <source>
        <strain evidence="5">cv. 9930</strain>
    </source>
</reference>
<dbReference type="eggNOG" id="ENOG502QVJB">
    <property type="taxonomic scope" value="Eukaryota"/>
</dbReference>
<dbReference type="EMBL" id="CM002925">
    <property type="protein sequence ID" value="KGN54203.1"/>
    <property type="molecule type" value="Genomic_DNA"/>
</dbReference>
<dbReference type="PROSITE" id="PS51257">
    <property type="entry name" value="PROKAR_LIPOPROTEIN"/>
    <property type="match status" value="1"/>
</dbReference>
<evidence type="ECO:0000313" key="4">
    <source>
        <dbReference type="EMBL" id="KGN54203.1"/>
    </source>
</evidence>
<dbReference type="OrthoDB" id="2014701at2759"/>
<organism evidence="4 5">
    <name type="scientific">Cucumis sativus</name>
    <name type="common">Cucumber</name>
    <dbReference type="NCBI Taxonomy" id="3659"/>
    <lineage>
        <taxon>Eukaryota</taxon>
        <taxon>Viridiplantae</taxon>
        <taxon>Streptophyta</taxon>
        <taxon>Embryophyta</taxon>
        <taxon>Tracheophyta</taxon>
        <taxon>Spermatophyta</taxon>
        <taxon>Magnoliopsida</taxon>
        <taxon>eudicotyledons</taxon>
        <taxon>Gunneridae</taxon>
        <taxon>Pentapetalae</taxon>
        <taxon>rosids</taxon>
        <taxon>fabids</taxon>
        <taxon>Cucurbitales</taxon>
        <taxon>Cucurbitaceae</taxon>
        <taxon>Benincaseae</taxon>
        <taxon>Cucumis</taxon>
    </lineage>
</organism>
<reference evidence="4 5" key="2">
    <citation type="journal article" date="2009" name="PLoS ONE">
        <title>An integrated genetic and cytogenetic map of the cucumber genome.</title>
        <authorList>
            <person name="Ren Y."/>
            <person name="Zhang Z."/>
            <person name="Liu J."/>
            <person name="Staub J.E."/>
            <person name="Han Y."/>
            <person name="Cheng Z."/>
            <person name="Li X."/>
            <person name="Lu J."/>
            <person name="Miao H."/>
            <person name="Kang H."/>
            <person name="Xie B."/>
            <person name="Gu X."/>
            <person name="Wang X."/>
            <person name="Du Y."/>
            <person name="Jin W."/>
            <person name="Huang S."/>
        </authorList>
    </citation>
    <scope>NUCLEOTIDE SEQUENCE [LARGE SCALE GENOMIC DNA]</scope>
    <source>
        <strain evidence="5">cv. 9930</strain>
    </source>
</reference>
<feature type="domain" description="DUF7953" evidence="3">
    <location>
        <begin position="31"/>
        <end position="143"/>
    </location>
</feature>
<keyword evidence="5" id="KW-1185">Reference proteome</keyword>
<dbReference type="Proteomes" id="UP000029981">
    <property type="component" value="Chromosome 4"/>
</dbReference>
<reference evidence="4 5" key="3">
    <citation type="journal article" date="2010" name="BMC Genomics">
        <title>Transcriptome sequencing and comparative analysis of cucumber flowers with different sex types.</title>
        <authorList>
            <person name="Guo S."/>
            <person name="Zheng Y."/>
            <person name="Joung J.G."/>
            <person name="Liu S."/>
            <person name="Zhang Z."/>
            <person name="Crasta O.R."/>
            <person name="Sobral B.W."/>
            <person name="Xu Y."/>
            <person name="Huang S."/>
            <person name="Fei Z."/>
        </authorList>
    </citation>
    <scope>NUCLEOTIDE SEQUENCE [LARGE SCALE GENOMIC DNA]</scope>
    <source>
        <strain evidence="5">cv. 9930</strain>
    </source>
</reference>
<keyword evidence="1" id="KW-0812">Transmembrane</keyword>
<accession>A0A0A0KXD0</accession>
<protein>
    <recommendedName>
        <fullName evidence="3">DUF7953 domain-containing protein</fullName>
    </recommendedName>
</protein>
<dbReference type="PANTHER" id="PTHR33780">
    <property type="entry name" value="EXPRESSED PROTEIN"/>
    <property type="match status" value="1"/>
</dbReference>
<feature type="signal peptide" evidence="2">
    <location>
        <begin position="1"/>
        <end position="31"/>
    </location>
</feature>
<evidence type="ECO:0000256" key="1">
    <source>
        <dbReference type="SAM" id="Phobius"/>
    </source>
</evidence>
<feature type="chain" id="PRO_5001965608" description="DUF7953 domain-containing protein" evidence="2">
    <location>
        <begin position="32"/>
        <end position="229"/>
    </location>
</feature>
<keyword evidence="1" id="KW-0472">Membrane</keyword>
<name>A0A0A0KXD0_CUCSA</name>
<dbReference type="AlphaFoldDB" id="A0A0A0KXD0"/>
<dbReference type="OMA" id="FNTHEWL"/>
<dbReference type="Pfam" id="PF25829">
    <property type="entry name" value="DUF7953"/>
    <property type="match status" value="1"/>
</dbReference>
<feature type="transmembrane region" description="Helical" evidence="1">
    <location>
        <begin position="173"/>
        <end position="194"/>
    </location>
</feature>
<gene>
    <name evidence="4" type="ORF">Csa_4G293130</name>
</gene>
<keyword evidence="2" id="KW-0732">Signal</keyword>
<keyword evidence="1" id="KW-1133">Transmembrane helix</keyword>